<protein>
    <submittedName>
        <fullName evidence="2">Uncharacterized protein</fullName>
    </submittedName>
</protein>
<accession>A0A5N6KFN5</accession>
<comment type="caution">
    <text evidence="2">The sequence shown here is derived from an EMBL/GenBank/DDBJ whole genome shotgun (WGS) entry which is preliminary data.</text>
</comment>
<feature type="chain" id="PRO_5024947781" evidence="1">
    <location>
        <begin position="18"/>
        <end position="212"/>
    </location>
</feature>
<dbReference type="Proteomes" id="UP000326757">
    <property type="component" value="Unassembled WGS sequence"/>
</dbReference>
<keyword evidence="1" id="KW-0732">Signal</keyword>
<dbReference type="EMBL" id="VIGI01000003">
    <property type="protein sequence ID" value="KAB8302401.1"/>
    <property type="molecule type" value="Genomic_DNA"/>
</dbReference>
<dbReference type="OrthoDB" id="4440859at2759"/>
<gene>
    <name evidence="2" type="ORF">EYC80_005822</name>
</gene>
<name>A0A5N6KFN5_MONLA</name>
<evidence type="ECO:0000256" key="1">
    <source>
        <dbReference type="SAM" id="SignalP"/>
    </source>
</evidence>
<sequence length="212" mass="23400">MRFLSFFSLLLASVAIASPISFPKSQAADSTDLITRTPVASTYVDSAAYSLAIAAHNSLTKNTYYYFTLEWPSGVLIRDDDKETPDELKQLVQRLGFDHIGLVVGYITEREGKKVKGKPLEIARDFKAVVYHMVKIDSETKETKAIHHTYDPTPGKGKDAGLILKWGGQTTKKKDSTVKTAGTDYVANGHSTYSVDSNNCNDFVTAIKKKVQ</sequence>
<evidence type="ECO:0000313" key="2">
    <source>
        <dbReference type="EMBL" id="KAB8302401.1"/>
    </source>
</evidence>
<feature type="signal peptide" evidence="1">
    <location>
        <begin position="1"/>
        <end position="17"/>
    </location>
</feature>
<keyword evidence="3" id="KW-1185">Reference proteome</keyword>
<reference evidence="2 3" key="1">
    <citation type="submission" date="2019-06" db="EMBL/GenBank/DDBJ databases">
        <title>Genome Sequence of the Brown Rot Fungal Pathogen Monilinia laxa.</title>
        <authorList>
            <person name="De Miccolis Angelini R.M."/>
            <person name="Landi L."/>
            <person name="Abate D."/>
            <person name="Pollastro S."/>
            <person name="Romanazzi G."/>
            <person name="Faretra F."/>
        </authorList>
    </citation>
    <scope>NUCLEOTIDE SEQUENCE [LARGE SCALE GENOMIC DNA]</scope>
    <source>
        <strain evidence="2 3">Mlax316</strain>
    </source>
</reference>
<evidence type="ECO:0000313" key="3">
    <source>
        <dbReference type="Proteomes" id="UP000326757"/>
    </source>
</evidence>
<proteinExistence type="predicted"/>
<organism evidence="2 3">
    <name type="scientific">Monilinia laxa</name>
    <name type="common">Brown rot fungus</name>
    <name type="synonym">Sclerotinia laxa</name>
    <dbReference type="NCBI Taxonomy" id="61186"/>
    <lineage>
        <taxon>Eukaryota</taxon>
        <taxon>Fungi</taxon>
        <taxon>Dikarya</taxon>
        <taxon>Ascomycota</taxon>
        <taxon>Pezizomycotina</taxon>
        <taxon>Leotiomycetes</taxon>
        <taxon>Helotiales</taxon>
        <taxon>Sclerotiniaceae</taxon>
        <taxon>Monilinia</taxon>
    </lineage>
</organism>
<dbReference type="AlphaFoldDB" id="A0A5N6KFN5"/>